<dbReference type="EMBL" id="CP029550">
    <property type="protein sequence ID" value="AWN42955.1"/>
    <property type="molecule type" value="Genomic_DNA"/>
</dbReference>
<name>A0A2U8W9Y1_9HYPH</name>
<dbReference type="SUPFAM" id="SSF141371">
    <property type="entry name" value="PilZ domain-like"/>
    <property type="match status" value="1"/>
</dbReference>
<dbReference type="AlphaFoldDB" id="A0A2U8W9Y1"/>
<sequence>MSENRSLVRRQTFRHAEIIISAALAFTCSVANLTEAGALLLVRSESAVPDVFDLTIGPSDDRHPCRVIWRLPGEVGVCFETTRAEA</sequence>
<dbReference type="KEGG" id="mets:DK389_23725"/>
<evidence type="ECO:0000313" key="1">
    <source>
        <dbReference type="EMBL" id="AWN42955.1"/>
    </source>
</evidence>
<dbReference type="OrthoDB" id="7188320at2"/>
<proteinExistence type="predicted"/>
<accession>A0A2U8W9Y1</accession>
<gene>
    <name evidence="1" type="ORF">DK389_23725</name>
</gene>
<evidence type="ECO:0008006" key="3">
    <source>
        <dbReference type="Google" id="ProtNLM"/>
    </source>
</evidence>
<protein>
    <recommendedName>
        <fullName evidence="3">PilZ domain-containing protein</fullName>
    </recommendedName>
</protein>
<dbReference type="Proteomes" id="UP000245926">
    <property type="component" value="Chromosome"/>
</dbReference>
<organism evidence="1 2">
    <name type="scientific">Methylobacterium durans</name>
    <dbReference type="NCBI Taxonomy" id="2202825"/>
    <lineage>
        <taxon>Bacteria</taxon>
        <taxon>Pseudomonadati</taxon>
        <taxon>Pseudomonadota</taxon>
        <taxon>Alphaproteobacteria</taxon>
        <taxon>Hyphomicrobiales</taxon>
        <taxon>Methylobacteriaceae</taxon>
        <taxon>Methylobacterium</taxon>
    </lineage>
</organism>
<reference evidence="2" key="1">
    <citation type="submission" date="2018-05" db="EMBL/GenBank/DDBJ databases">
        <title>Complete Genome Sequence of Methylobacterium sp. 17SD2-17.</title>
        <authorList>
            <person name="Srinivasan S."/>
        </authorList>
    </citation>
    <scope>NUCLEOTIDE SEQUENCE [LARGE SCALE GENOMIC DNA]</scope>
    <source>
        <strain evidence="2">17SD2-17</strain>
    </source>
</reference>
<dbReference type="RefSeq" id="WP_109893288.1">
    <property type="nucleotide sequence ID" value="NZ_CP029550.1"/>
</dbReference>
<evidence type="ECO:0000313" key="2">
    <source>
        <dbReference type="Proteomes" id="UP000245926"/>
    </source>
</evidence>
<keyword evidence="2" id="KW-1185">Reference proteome</keyword>